<reference evidence="2 3" key="1">
    <citation type="submission" date="2015-01" db="EMBL/GenBank/DDBJ databases">
        <title>Draft genome of the acidophilic iron oxidizer Acidithrix ferrooxidans strain Py-F3.</title>
        <authorList>
            <person name="Poehlein A."/>
            <person name="Eisen S."/>
            <person name="Schloemann M."/>
            <person name="Johnson B.D."/>
            <person name="Daniel R."/>
            <person name="Muehling M."/>
        </authorList>
    </citation>
    <scope>NUCLEOTIDE SEQUENCE [LARGE SCALE GENOMIC DNA]</scope>
    <source>
        <strain evidence="2 3">Py-F3</strain>
    </source>
</reference>
<dbReference type="AlphaFoldDB" id="A0A0D8HJT3"/>
<sequence>MTLTGCVLIVSRDRRRIKPTTKSDTSDEMARFGYVQDLSRSLRFFTLFGVSSSIISIRTGIFLAYGDALNNFGPASIWEWLVVGGWSRTTFSCRSGG</sequence>
<dbReference type="Proteomes" id="UP000032360">
    <property type="component" value="Unassembled WGS sequence"/>
</dbReference>
<keyword evidence="1" id="KW-1133">Transmembrane helix</keyword>
<name>A0A0D8HJT3_9ACTN</name>
<keyword evidence="1" id="KW-0812">Transmembrane</keyword>
<accession>A0A0D8HJT3</accession>
<organism evidence="2 3">
    <name type="scientific">Acidithrix ferrooxidans</name>
    <dbReference type="NCBI Taxonomy" id="1280514"/>
    <lineage>
        <taxon>Bacteria</taxon>
        <taxon>Bacillati</taxon>
        <taxon>Actinomycetota</taxon>
        <taxon>Acidimicrobiia</taxon>
        <taxon>Acidimicrobiales</taxon>
        <taxon>Acidimicrobiaceae</taxon>
        <taxon>Acidithrix</taxon>
    </lineage>
</organism>
<protein>
    <submittedName>
        <fullName evidence="2">Uncharacterized protein</fullName>
    </submittedName>
</protein>
<feature type="transmembrane region" description="Helical" evidence="1">
    <location>
        <begin position="44"/>
        <end position="65"/>
    </location>
</feature>
<evidence type="ECO:0000313" key="2">
    <source>
        <dbReference type="EMBL" id="KJF18154.1"/>
    </source>
</evidence>
<dbReference type="EMBL" id="JXYS01000025">
    <property type="protein sequence ID" value="KJF18154.1"/>
    <property type="molecule type" value="Genomic_DNA"/>
</dbReference>
<keyword evidence="1" id="KW-0472">Membrane</keyword>
<dbReference type="STRING" id="1280514.AXFE_10550"/>
<comment type="caution">
    <text evidence="2">The sequence shown here is derived from an EMBL/GenBank/DDBJ whole genome shotgun (WGS) entry which is preliminary data.</text>
</comment>
<keyword evidence="3" id="KW-1185">Reference proteome</keyword>
<proteinExistence type="predicted"/>
<evidence type="ECO:0000313" key="3">
    <source>
        <dbReference type="Proteomes" id="UP000032360"/>
    </source>
</evidence>
<gene>
    <name evidence="2" type="ORF">AXFE_10550</name>
</gene>
<evidence type="ECO:0000256" key="1">
    <source>
        <dbReference type="SAM" id="Phobius"/>
    </source>
</evidence>